<evidence type="ECO:0000313" key="7">
    <source>
        <dbReference type="EMBL" id="KEQ67340.1"/>
    </source>
</evidence>
<dbReference type="GO" id="GO:0022857">
    <property type="term" value="F:transmembrane transporter activity"/>
    <property type="evidence" value="ECO:0007669"/>
    <property type="project" value="TreeGrafter"/>
</dbReference>
<evidence type="ECO:0000256" key="4">
    <source>
        <dbReference type="ARBA" id="ARBA00023136"/>
    </source>
</evidence>
<evidence type="ECO:0000256" key="3">
    <source>
        <dbReference type="ARBA" id="ARBA00022989"/>
    </source>
</evidence>
<reference evidence="7 8" key="1">
    <citation type="journal article" date="2014" name="BMC Genomics">
        <title>Genome sequencing of four Aureobasidium pullulans varieties: biotechnological potential, stress tolerance, and description of new species.</title>
        <authorList>
            <person name="Gostin Ar C."/>
            <person name="Ohm R.A."/>
            <person name="Kogej T."/>
            <person name="Sonjak S."/>
            <person name="Turk M."/>
            <person name="Zajc J."/>
            <person name="Zalar P."/>
            <person name="Grube M."/>
            <person name="Sun H."/>
            <person name="Han J."/>
            <person name="Sharma A."/>
            <person name="Chiniquy J."/>
            <person name="Ngan C.Y."/>
            <person name="Lipzen A."/>
            <person name="Barry K."/>
            <person name="Grigoriev I.V."/>
            <person name="Gunde-Cimerman N."/>
        </authorList>
    </citation>
    <scope>NUCLEOTIDE SEQUENCE [LARGE SCALE GENOMIC DNA]</scope>
    <source>
        <strain evidence="7 8">CBS 110374</strain>
    </source>
</reference>
<keyword evidence="4 6" id="KW-0472">Membrane</keyword>
<feature type="region of interest" description="Disordered" evidence="5">
    <location>
        <begin position="30"/>
        <end position="64"/>
    </location>
</feature>
<dbReference type="HOGENOM" id="CLU_008455_11_2_1"/>
<dbReference type="RefSeq" id="XP_040884363.1">
    <property type="nucleotide sequence ID" value="XM_041025631.1"/>
</dbReference>
<evidence type="ECO:0000256" key="1">
    <source>
        <dbReference type="ARBA" id="ARBA00004141"/>
    </source>
</evidence>
<dbReference type="GeneID" id="63919004"/>
<organism evidence="7 8">
    <name type="scientific">Aureobasidium melanogenum (strain CBS 110374)</name>
    <name type="common">Aureobasidium pullulans var. melanogenum</name>
    <dbReference type="NCBI Taxonomy" id="1043003"/>
    <lineage>
        <taxon>Eukaryota</taxon>
        <taxon>Fungi</taxon>
        <taxon>Dikarya</taxon>
        <taxon>Ascomycota</taxon>
        <taxon>Pezizomycotina</taxon>
        <taxon>Dothideomycetes</taxon>
        <taxon>Dothideomycetidae</taxon>
        <taxon>Dothideales</taxon>
        <taxon>Saccotheciaceae</taxon>
        <taxon>Aureobasidium</taxon>
    </lineage>
</organism>
<dbReference type="PANTHER" id="PTHR23502">
    <property type="entry name" value="MAJOR FACILITATOR SUPERFAMILY"/>
    <property type="match status" value="1"/>
</dbReference>
<evidence type="ECO:0000256" key="6">
    <source>
        <dbReference type="SAM" id="Phobius"/>
    </source>
</evidence>
<evidence type="ECO:0000256" key="5">
    <source>
        <dbReference type="SAM" id="MobiDB-lite"/>
    </source>
</evidence>
<evidence type="ECO:0000313" key="8">
    <source>
        <dbReference type="Proteomes" id="UP000030672"/>
    </source>
</evidence>
<keyword evidence="2 6" id="KW-0812">Transmembrane</keyword>
<feature type="transmembrane region" description="Helical" evidence="6">
    <location>
        <begin position="368"/>
        <end position="386"/>
    </location>
</feature>
<dbReference type="AlphaFoldDB" id="A0A074W2K2"/>
<dbReference type="Proteomes" id="UP000030672">
    <property type="component" value="Unassembled WGS sequence"/>
</dbReference>
<protein>
    <submittedName>
        <fullName evidence="7">Uncharacterized protein</fullName>
    </submittedName>
</protein>
<feature type="compositionally biased region" description="Polar residues" evidence="5">
    <location>
        <begin position="34"/>
        <end position="44"/>
    </location>
</feature>
<feature type="transmembrane region" description="Helical" evidence="6">
    <location>
        <begin position="392"/>
        <end position="412"/>
    </location>
</feature>
<gene>
    <name evidence="7" type="ORF">M437DRAFT_71163</name>
</gene>
<dbReference type="EMBL" id="KL584824">
    <property type="protein sequence ID" value="KEQ67340.1"/>
    <property type="molecule type" value="Genomic_DNA"/>
</dbReference>
<dbReference type="Gene3D" id="1.20.1720.10">
    <property type="entry name" value="Multidrug resistance protein D"/>
    <property type="match status" value="1"/>
</dbReference>
<keyword evidence="8" id="KW-1185">Reference proteome</keyword>
<dbReference type="InterPro" id="IPR036259">
    <property type="entry name" value="MFS_trans_sf"/>
</dbReference>
<dbReference type="GO" id="GO:0005886">
    <property type="term" value="C:plasma membrane"/>
    <property type="evidence" value="ECO:0007669"/>
    <property type="project" value="TreeGrafter"/>
</dbReference>
<accession>A0A074W2K2</accession>
<proteinExistence type="predicted"/>
<dbReference type="PANTHER" id="PTHR23502:SF74">
    <property type="entry name" value="MAJOR FACILITATOR SUPERFAMILY (MFS) PROFILE DOMAIN-CONTAINING PROTEIN"/>
    <property type="match status" value="1"/>
</dbReference>
<comment type="subcellular location">
    <subcellularLocation>
        <location evidence="1">Membrane</location>
        <topology evidence="1">Multi-pass membrane protein</topology>
    </subcellularLocation>
</comment>
<dbReference type="STRING" id="1043003.A0A074W2K2"/>
<evidence type="ECO:0000256" key="2">
    <source>
        <dbReference type="ARBA" id="ARBA00022692"/>
    </source>
</evidence>
<name>A0A074W2K2_AURM1</name>
<keyword evidence="3 6" id="KW-1133">Transmembrane helix</keyword>
<sequence>MMSLLKPAQPRDKESEQGCKLTFQFKLEDEKSPRANSTSHSSLRSLKKVSTLAPNDRDNPHNWSNRQESFVAQLMLPTSSSMIVNLEDTSCGPLLFGPLSESYGQEWVTISAFALFTAFTLGCALTNDFATWWVCMQAHKRGSNAPIERLANVYVGVFLGPVTRGRTSTIFRTLILEPIISGFIESNLCTNDPYCAHMASSQGNGDPNIFAPLELEHRDLTQMITCVLTRSVRMVFNRAMQLPVPRVLNLLHVFASLPSDFQWDLAFRSYNPSRVRSNPLFVLDRAKAHDPSAAWSQSEERRRLPLACPWSVFIFNCFWVACMLHHEATARAVDSLDVSALATVLKPQTIWTSEEFRRLWLDWHRDELLVFMGFLLLFVSLIKYLVDAVEVYQRLGVVWACPLLGFLSLAIIRERSSFWQFLKQTKRVKSGKCRSEGCRKRPGTPRDSNQQGSIVIGLGIVLLTP</sequence>
<dbReference type="SUPFAM" id="SSF103473">
    <property type="entry name" value="MFS general substrate transporter"/>
    <property type="match status" value="1"/>
</dbReference>